<proteinExistence type="predicted"/>
<gene>
    <name evidence="2" type="ORF">ERUC_LOCUS4588</name>
</gene>
<dbReference type="AlphaFoldDB" id="A0ABC8J5H8"/>
<evidence type="ECO:0000313" key="3">
    <source>
        <dbReference type="Proteomes" id="UP001642260"/>
    </source>
</evidence>
<organism evidence="2 3">
    <name type="scientific">Eruca vesicaria subsp. sativa</name>
    <name type="common">Garden rocket</name>
    <name type="synonym">Eruca sativa</name>
    <dbReference type="NCBI Taxonomy" id="29727"/>
    <lineage>
        <taxon>Eukaryota</taxon>
        <taxon>Viridiplantae</taxon>
        <taxon>Streptophyta</taxon>
        <taxon>Embryophyta</taxon>
        <taxon>Tracheophyta</taxon>
        <taxon>Spermatophyta</taxon>
        <taxon>Magnoliopsida</taxon>
        <taxon>eudicotyledons</taxon>
        <taxon>Gunneridae</taxon>
        <taxon>Pentapetalae</taxon>
        <taxon>rosids</taxon>
        <taxon>malvids</taxon>
        <taxon>Brassicales</taxon>
        <taxon>Brassicaceae</taxon>
        <taxon>Brassiceae</taxon>
        <taxon>Eruca</taxon>
    </lineage>
</organism>
<dbReference type="EMBL" id="CAKOAT010064822">
    <property type="protein sequence ID" value="CAH8306461.1"/>
    <property type="molecule type" value="Genomic_DNA"/>
</dbReference>
<dbReference type="Proteomes" id="UP001642260">
    <property type="component" value="Unassembled WGS sequence"/>
</dbReference>
<name>A0ABC8J5H8_ERUVS</name>
<reference evidence="2 3" key="1">
    <citation type="submission" date="2022-03" db="EMBL/GenBank/DDBJ databases">
        <authorList>
            <person name="Macdonald S."/>
            <person name="Ahmed S."/>
            <person name="Newling K."/>
        </authorList>
    </citation>
    <scope>NUCLEOTIDE SEQUENCE [LARGE SCALE GENOMIC DNA]</scope>
</reference>
<evidence type="ECO:0000313" key="2">
    <source>
        <dbReference type="EMBL" id="CAH8306461.1"/>
    </source>
</evidence>
<dbReference type="Gene3D" id="1.10.287.1490">
    <property type="match status" value="1"/>
</dbReference>
<keyword evidence="1" id="KW-0175">Coiled coil</keyword>
<sequence>MSLNAPNLTAGGSFNFLVEKYDSELKRAYADSGEAREKVKDGKKRIKSLKACLKRVETEKEEAIRRAEIEAMQAEDVSSRFKSMRDAATKVEEERAALLLEKARLEREKLELIEAHAKEAARLRKSRVFKVTKERARVTAVMCPKTFVRLERIRNRKNSFPQFDDARLRYSQAFGTRKCLELLKKKGDPIPQERIDYFRRKEEHWRAEILNRIGEFD</sequence>
<evidence type="ECO:0000256" key="1">
    <source>
        <dbReference type="SAM" id="Coils"/>
    </source>
</evidence>
<comment type="caution">
    <text evidence="2">The sequence shown here is derived from an EMBL/GenBank/DDBJ whole genome shotgun (WGS) entry which is preliminary data.</text>
</comment>
<keyword evidence="3" id="KW-1185">Reference proteome</keyword>
<accession>A0ABC8J5H8</accession>
<feature type="coiled-coil region" evidence="1">
    <location>
        <begin position="46"/>
        <end position="120"/>
    </location>
</feature>
<protein>
    <submittedName>
        <fullName evidence="2">Uncharacterized protein</fullName>
    </submittedName>
</protein>